<dbReference type="EMBL" id="AOKY01000173">
    <property type="protein sequence ID" value="KDB25848.1"/>
    <property type="molecule type" value="Genomic_DNA"/>
</dbReference>
<dbReference type="OrthoDB" id="430207at2759"/>
<evidence type="ECO:0000256" key="6">
    <source>
        <dbReference type="RuleBase" id="RU363053"/>
    </source>
</evidence>
<dbReference type="PANTHER" id="PTHR11266:SF17">
    <property type="entry name" value="PROTEIN MPV17"/>
    <property type="match status" value="1"/>
</dbReference>
<dbReference type="PANTHER" id="PTHR11266">
    <property type="entry name" value="PEROXISOMAL MEMBRANE PROTEIN 2, PXMP2 MPV17"/>
    <property type="match status" value="1"/>
</dbReference>
<dbReference type="Proteomes" id="UP000024533">
    <property type="component" value="Unassembled WGS sequence"/>
</dbReference>
<dbReference type="InterPro" id="IPR007248">
    <property type="entry name" value="Mpv17_PMP22"/>
</dbReference>
<comment type="subcellular location">
    <subcellularLocation>
        <location evidence="1">Membrane</location>
        <topology evidence="1">Multi-pass membrane protein</topology>
    </subcellularLocation>
</comment>
<keyword evidence="3" id="KW-0812">Transmembrane</keyword>
<evidence type="ECO:0000256" key="4">
    <source>
        <dbReference type="ARBA" id="ARBA00022989"/>
    </source>
</evidence>
<evidence type="ECO:0000256" key="1">
    <source>
        <dbReference type="ARBA" id="ARBA00004141"/>
    </source>
</evidence>
<keyword evidence="5" id="KW-0472">Membrane</keyword>
<gene>
    <name evidence="7" type="ORF">H109_02336</name>
</gene>
<evidence type="ECO:0000256" key="3">
    <source>
        <dbReference type="ARBA" id="ARBA00022692"/>
    </source>
</evidence>
<dbReference type="STRING" id="1215338.A0A059JDV9"/>
<dbReference type="GO" id="GO:0005739">
    <property type="term" value="C:mitochondrion"/>
    <property type="evidence" value="ECO:0007669"/>
    <property type="project" value="TreeGrafter"/>
</dbReference>
<evidence type="ECO:0000313" key="8">
    <source>
        <dbReference type="Proteomes" id="UP000024533"/>
    </source>
</evidence>
<sequence length="177" mass="19769">MLRWYQAKLAARPLLTQSVGSAVLFGTGDVLAQQLVDRVGIEKHDFARTGRMVLYGGAIFGPGATTWYKFMQRSIVFKNPKLTLVARVCADQTLFTPTHLTCFLSSMAILEGNDPLERLRTTFGTAYKTNLMLWPWVQAANFTFVPLEHRVLVVNLVSLGWNCILSLINSKGEKDST</sequence>
<dbReference type="GO" id="GO:0016020">
    <property type="term" value="C:membrane"/>
    <property type="evidence" value="ECO:0007669"/>
    <property type="project" value="UniProtKB-SubCell"/>
</dbReference>
<evidence type="ECO:0000313" key="7">
    <source>
        <dbReference type="EMBL" id="KDB25848.1"/>
    </source>
</evidence>
<organism evidence="7 8">
    <name type="scientific">Trichophyton interdigitale (strain MR816)</name>
    <dbReference type="NCBI Taxonomy" id="1215338"/>
    <lineage>
        <taxon>Eukaryota</taxon>
        <taxon>Fungi</taxon>
        <taxon>Dikarya</taxon>
        <taxon>Ascomycota</taxon>
        <taxon>Pezizomycotina</taxon>
        <taxon>Eurotiomycetes</taxon>
        <taxon>Eurotiomycetidae</taxon>
        <taxon>Onygenales</taxon>
        <taxon>Arthrodermataceae</taxon>
        <taxon>Trichophyton</taxon>
    </lineage>
</organism>
<dbReference type="HOGENOM" id="CLU_049109_8_1_1"/>
<dbReference type="AlphaFoldDB" id="A0A059JDV9"/>
<keyword evidence="8" id="KW-1185">Reference proteome</keyword>
<comment type="caution">
    <text evidence="7">The sequence shown here is derived from an EMBL/GenBank/DDBJ whole genome shotgun (WGS) entry which is preliminary data.</text>
</comment>
<protein>
    <submittedName>
        <fullName evidence="7">Protein sym1</fullName>
    </submittedName>
</protein>
<evidence type="ECO:0000256" key="5">
    <source>
        <dbReference type="ARBA" id="ARBA00023136"/>
    </source>
</evidence>
<dbReference type="OMA" id="WYQSKLA"/>
<evidence type="ECO:0000256" key="2">
    <source>
        <dbReference type="ARBA" id="ARBA00006824"/>
    </source>
</evidence>
<keyword evidence="4" id="KW-1133">Transmembrane helix</keyword>
<name>A0A059JDV9_TRIIM</name>
<dbReference type="Pfam" id="PF04117">
    <property type="entry name" value="Mpv17_PMP22"/>
    <property type="match status" value="1"/>
</dbReference>
<proteinExistence type="inferred from homology"/>
<comment type="similarity">
    <text evidence="2 6">Belongs to the peroxisomal membrane protein PXMP2/4 family.</text>
</comment>
<reference evidence="7 8" key="1">
    <citation type="submission" date="2014-02" db="EMBL/GenBank/DDBJ databases">
        <title>The Genome Sequence of Trichophyton interdigitale MR816.</title>
        <authorList>
            <consortium name="The Broad Institute Genomics Platform"/>
            <person name="Cuomo C.A."/>
            <person name="White T.C."/>
            <person name="Graser Y."/>
            <person name="Martinez-Rossi N."/>
            <person name="Heitman J."/>
            <person name="Young S.K."/>
            <person name="Zeng Q."/>
            <person name="Gargeya S."/>
            <person name="Abouelleil A."/>
            <person name="Alvarado L."/>
            <person name="Chapman S.B."/>
            <person name="Gainer-Dewar J."/>
            <person name="Goldberg J."/>
            <person name="Griggs A."/>
            <person name="Gujja S."/>
            <person name="Hansen M."/>
            <person name="Howarth C."/>
            <person name="Imamovic A."/>
            <person name="Larimer J."/>
            <person name="Martinez D."/>
            <person name="Murphy C."/>
            <person name="Pearson M.D."/>
            <person name="Persinoti G."/>
            <person name="Poon T."/>
            <person name="Priest M."/>
            <person name="Roberts A.D."/>
            <person name="Saif S."/>
            <person name="Shea T.D."/>
            <person name="Sykes S.N."/>
            <person name="Wortman J."/>
            <person name="Nusbaum C."/>
            <person name="Birren B."/>
        </authorList>
    </citation>
    <scope>NUCLEOTIDE SEQUENCE [LARGE SCALE GENOMIC DNA]</scope>
    <source>
        <strain evidence="7 8">MR816</strain>
    </source>
</reference>
<accession>A0A059JDV9</accession>